<dbReference type="InterPro" id="IPR001878">
    <property type="entry name" value="Znf_CCHC"/>
</dbReference>
<evidence type="ECO:0000256" key="1">
    <source>
        <dbReference type="PROSITE-ProRule" id="PRU00047"/>
    </source>
</evidence>
<organism evidence="3 4">
    <name type="scientific">Sinanodonta woodiana</name>
    <name type="common">Chinese pond mussel</name>
    <name type="synonym">Anodonta woodiana</name>
    <dbReference type="NCBI Taxonomy" id="1069815"/>
    <lineage>
        <taxon>Eukaryota</taxon>
        <taxon>Metazoa</taxon>
        <taxon>Spiralia</taxon>
        <taxon>Lophotrochozoa</taxon>
        <taxon>Mollusca</taxon>
        <taxon>Bivalvia</taxon>
        <taxon>Autobranchia</taxon>
        <taxon>Heteroconchia</taxon>
        <taxon>Palaeoheterodonta</taxon>
        <taxon>Unionida</taxon>
        <taxon>Unionoidea</taxon>
        <taxon>Unionidae</taxon>
        <taxon>Unioninae</taxon>
        <taxon>Sinanodonta</taxon>
    </lineage>
</organism>
<dbReference type="AlphaFoldDB" id="A0ABD3WYX6"/>
<evidence type="ECO:0000313" key="4">
    <source>
        <dbReference type="Proteomes" id="UP001634394"/>
    </source>
</evidence>
<proteinExistence type="predicted"/>
<keyword evidence="1" id="KW-0863">Zinc-finger</keyword>
<name>A0ABD3WYX6_SINWO</name>
<evidence type="ECO:0000313" key="3">
    <source>
        <dbReference type="EMBL" id="KAL3877957.1"/>
    </source>
</evidence>
<dbReference type="EMBL" id="JBJQND010000005">
    <property type="protein sequence ID" value="KAL3877957.1"/>
    <property type="molecule type" value="Genomic_DNA"/>
</dbReference>
<keyword evidence="1" id="KW-0862">Zinc</keyword>
<dbReference type="Proteomes" id="UP001634394">
    <property type="component" value="Unassembled WGS sequence"/>
</dbReference>
<dbReference type="InterPro" id="IPR036875">
    <property type="entry name" value="Znf_CCHC_sf"/>
</dbReference>
<dbReference type="PROSITE" id="PS50158">
    <property type="entry name" value="ZF_CCHC"/>
    <property type="match status" value="1"/>
</dbReference>
<dbReference type="Gene3D" id="4.10.60.10">
    <property type="entry name" value="Zinc finger, CCHC-type"/>
    <property type="match status" value="1"/>
</dbReference>
<dbReference type="SUPFAM" id="SSF57756">
    <property type="entry name" value="Retrovirus zinc finger-like domains"/>
    <property type="match status" value="1"/>
</dbReference>
<dbReference type="SMART" id="SM00343">
    <property type="entry name" value="ZnF_C2HC"/>
    <property type="match status" value="1"/>
</dbReference>
<sequence length="299" mass="33685">MFRRFDIDLAPFLNNDIYDRTLRVEGRISRDEALRRLNHAGVMLTDIVGMYREGENSPWNVVLDTKEKASTINSEGIKYLAKMVIDLRVHWLPLYISDTLIAEVLRPFGKVLDISKDKTLLDKDTMSFNGTRNVKLQTTEFDSRHIPHIVSLGQCGMLITMKGRPPICLKCRQSGHLRKDCPEKPSYASITTSRTSQLSTPIPQVPATPAPQVPLETTSPVIQPSTGEPTSPVVEDIPEVKEDIVIATTSQEEITSPEKRSELFDVDTGSWEVVRKNKRIKTSSIPEDDNLMDTSQTKH</sequence>
<keyword evidence="4" id="KW-1185">Reference proteome</keyword>
<dbReference type="GO" id="GO:0008270">
    <property type="term" value="F:zinc ion binding"/>
    <property type="evidence" value="ECO:0007669"/>
    <property type="project" value="UniProtKB-KW"/>
</dbReference>
<evidence type="ECO:0000259" key="2">
    <source>
        <dbReference type="PROSITE" id="PS50158"/>
    </source>
</evidence>
<feature type="domain" description="CCHC-type" evidence="2">
    <location>
        <begin position="168"/>
        <end position="183"/>
    </location>
</feature>
<reference evidence="3 4" key="1">
    <citation type="submission" date="2024-11" db="EMBL/GenBank/DDBJ databases">
        <title>Chromosome-level genome assembly of the freshwater bivalve Anodonta woodiana.</title>
        <authorList>
            <person name="Chen X."/>
        </authorList>
    </citation>
    <scope>NUCLEOTIDE SEQUENCE [LARGE SCALE GENOMIC DNA]</scope>
    <source>
        <strain evidence="3">MN2024</strain>
        <tissue evidence="3">Gills</tissue>
    </source>
</reference>
<comment type="caution">
    <text evidence="3">The sequence shown here is derived from an EMBL/GenBank/DDBJ whole genome shotgun (WGS) entry which is preliminary data.</text>
</comment>
<gene>
    <name evidence="3" type="ORF">ACJMK2_035598</name>
</gene>
<protein>
    <recommendedName>
        <fullName evidence="2">CCHC-type domain-containing protein</fullName>
    </recommendedName>
</protein>
<keyword evidence="1" id="KW-0479">Metal-binding</keyword>
<accession>A0ABD3WYX6</accession>